<dbReference type="Proteomes" id="UP000010552">
    <property type="component" value="Unassembled WGS sequence"/>
</dbReference>
<feature type="compositionally biased region" description="Low complexity" evidence="7">
    <location>
        <begin position="705"/>
        <end position="717"/>
    </location>
</feature>
<proteinExistence type="inferred from homology"/>
<feature type="region of interest" description="Disordered" evidence="7">
    <location>
        <begin position="685"/>
        <end position="738"/>
    </location>
</feature>
<keyword evidence="12" id="KW-1185">Reference proteome</keyword>
<feature type="transmembrane region" description="Helical" evidence="8">
    <location>
        <begin position="194"/>
        <end position="213"/>
    </location>
</feature>
<keyword evidence="3 8" id="KW-0812">Transmembrane</keyword>
<dbReference type="InterPro" id="IPR013122">
    <property type="entry name" value="PKD1_2_channel"/>
</dbReference>
<keyword evidence="4" id="KW-0677">Repeat</keyword>
<feature type="transmembrane region" description="Helical" evidence="8">
    <location>
        <begin position="418"/>
        <end position="441"/>
    </location>
</feature>
<feature type="region of interest" description="Disordered" evidence="7">
    <location>
        <begin position="769"/>
        <end position="792"/>
    </location>
</feature>
<keyword evidence="6 8" id="KW-0472">Membrane</keyword>
<accession>L5KGG6</accession>
<evidence type="ECO:0000256" key="5">
    <source>
        <dbReference type="ARBA" id="ARBA00022989"/>
    </source>
</evidence>
<dbReference type="PANTHER" id="PTHR46730:SF3">
    <property type="entry name" value="POLYCYSTIN-1"/>
    <property type="match status" value="1"/>
</dbReference>
<dbReference type="STRING" id="9402.L5KGG6"/>
<dbReference type="InterPro" id="IPR046791">
    <property type="entry name" value="Polycystin_dom"/>
</dbReference>
<evidence type="ECO:0000259" key="10">
    <source>
        <dbReference type="Pfam" id="PF20519"/>
    </source>
</evidence>
<feature type="compositionally biased region" description="Basic residues" evidence="7">
    <location>
        <begin position="817"/>
        <end position="828"/>
    </location>
</feature>
<evidence type="ECO:0000256" key="3">
    <source>
        <dbReference type="ARBA" id="ARBA00022692"/>
    </source>
</evidence>
<comment type="subcellular location">
    <subcellularLocation>
        <location evidence="1">Membrane</location>
        <topology evidence="1">Multi-pass membrane protein</topology>
    </subcellularLocation>
</comment>
<evidence type="ECO:0000256" key="7">
    <source>
        <dbReference type="SAM" id="MobiDB-lite"/>
    </source>
</evidence>
<dbReference type="Pfam" id="PF08016">
    <property type="entry name" value="PKD_channel"/>
    <property type="match status" value="1"/>
</dbReference>
<evidence type="ECO:0000256" key="6">
    <source>
        <dbReference type="ARBA" id="ARBA00023136"/>
    </source>
</evidence>
<gene>
    <name evidence="11" type="ORF">PAL_GLEAN10011699</name>
</gene>
<dbReference type="GO" id="GO:0005886">
    <property type="term" value="C:plasma membrane"/>
    <property type="evidence" value="ECO:0007669"/>
    <property type="project" value="TreeGrafter"/>
</dbReference>
<dbReference type="PANTHER" id="PTHR46730">
    <property type="entry name" value="POLYCYSTIN-1"/>
    <property type="match status" value="1"/>
</dbReference>
<evidence type="ECO:0000256" key="4">
    <source>
        <dbReference type="ARBA" id="ARBA00022737"/>
    </source>
</evidence>
<dbReference type="GO" id="GO:0006816">
    <property type="term" value="P:calcium ion transport"/>
    <property type="evidence" value="ECO:0007669"/>
    <property type="project" value="TreeGrafter"/>
</dbReference>
<evidence type="ECO:0000313" key="11">
    <source>
        <dbReference type="EMBL" id="ELK10789.1"/>
    </source>
</evidence>
<feature type="region of interest" description="Disordered" evidence="7">
    <location>
        <begin position="1"/>
        <end position="30"/>
    </location>
</feature>
<feature type="transmembrane region" description="Helical" evidence="8">
    <location>
        <begin position="504"/>
        <end position="525"/>
    </location>
</feature>
<dbReference type="InterPro" id="IPR000434">
    <property type="entry name" value="PC1"/>
</dbReference>
<feature type="transmembrane region" description="Helical" evidence="8">
    <location>
        <begin position="107"/>
        <end position="126"/>
    </location>
</feature>
<protein>
    <submittedName>
        <fullName evidence="11">Polycystin-1</fullName>
    </submittedName>
</protein>
<dbReference type="AlphaFoldDB" id="L5KGG6"/>
<feature type="region of interest" description="Disordered" evidence="7">
    <location>
        <begin position="804"/>
        <end position="828"/>
    </location>
</feature>
<feature type="transmembrane region" description="Helical" evidence="8">
    <location>
        <begin position="79"/>
        <end position="101"/>
    </location>
</feature>
<evidence type="ECO:0000256" key="2">
    <source>
        <dbReference type="ARBA" id="ARBA00007200"/>
    </source>
</evidence>
<reference evidence="12" key="1">
    <citation type="journal article" date="2013" name="Science">
        <title>Comparative analysis of bat genomes provides insight into the evolution of flight and immunity.</title>
        <authorList>
            <person name="Zhang G."/>
            <person name="Cowled C."/>
            <person name="Shi Z."/>
            <person name="Huang Z."/>
            <person name="Bishop-Lilly K.A."/>
            <person name="Fang X."/>
            <person name="Wynne J.W."/>
            <person name="Xiong Z."/>
            <person name="Baker M.L."/>
            <person name="Zhao W."/>
            <person name="Tachedjian M."/>
            <person name="Zhu Y."/>
            <person name="Zhou P."/>
            <person name="Jiang X."/>
            <person name="Ng J."/>
            <person name="Yang L."/>
            <person name="Wu L."/>
            <person name="Xiao J."/>
            <person name="Feng Y."/>
            <person name="Chen Y."/>
            <person name="Sun X."/>
            <person name="Zhang Y."/>
            <person name="Marsh G.A."/>
            <person name="Crameri G."/>
            <person name="Broder C.C."/>
            <person name="Frey K.G."/>
            <person name="Wang L.F."/>
            <person name="Wang J."/>
        </authorList>
    </citation>
    <scope>NUCLEOTIDE SEQUENCE [LARGE SCALE GENOMIC DNA]</scope>
</reference>
<feature type="transmembrane region" description="Helical" evidence="8">
    <location>
        <begin position="461"/>
        <end position="484"/>
    </location>
</feature>
<evidence type="ECO:0000256" key="1">
    <source>
        <dbReference type="ARBA" id="ARBA00004141"/>
    </source>
</evidence>
<evidence type="ECO:0000259" key="9">
    <source>
        <dbReference type="Pfam" id="PF08016"/>
    </source>
</evidence>
<dbReference type="GO" id="GO:0005261">
    <property type="term" value="F:monoatomic cation channel activity"/>
    <property type="evidence" value="ECO:0007669"/>
    <property type="project" value="TreeGrafter"/>
</dbReference>
<dbReference type="InParanoid" id="L5KGG6"/>
<name>L5KGG6_PTEAL</name>
<feature type="compositionally biased region" description="Low complexity" evidence="7">
    <location>
        <begin position="688"/>
        <end position="698"/>
    </location>
</feature>
<evidence type="ECO:0000256" key="8">
    <source>
        <dbReference type="SAM" id="Phobius"/>
    </source>
</evidence>
<comment type="similarity">
    <text evidence="2">Belongs to the polycystin family.</text>
</comment>
<organism evidence="11 12">
    <name type="scientific">Pteropus alecto</name>
    <name type="common">Black flying fox</name>
    <dbReference type="NCBI Taxonomy" id="9402"/>
    <lineage>
        <taxon>Eukaryota</taxon>
        <taxon>Metazoa</taxon>
        <taxon>Chordata</taxon>
        <taxon>Craniata</taxon>
        <taxon>Vertebrata</taxon>
        <taxon>Euteleostomi</taxon>
        <taxon>Mammalia</taxon>
        <taxon>Eutheria</taxon>
        <taxon>Laurasiatheria</taxon>
        <taxon>Chiroptera</taxon>
        <taxon>Yinpterochiroptera</taxon>
        <taxon>Pteropodoidea</taxon>
        <taxon>Pteropodidae</taxon>
        <taxon>Pteropodinae</taxon>
        <taxon>Pteropus</taxon>
    </lineage>
</organism>
<evidence type="ECO:0000313" key="12">
    <source>
        <dbReference type="Proteomes" id="UP000010552"/>
    </source>
</evidence>
<feature type="domain" description="Polycystin cation channel PKD1/PKD2" evidence="9">
    <location>
        <begin position="420"/>
        <end position="637"/>
    </location>
</feature>
<dbReference type="Pfam" id="PF20519">
    <property type="entry name" value="Polycystin_dom"/>
    <property type="match status" value="1"/>
</dbReference>
<sequence>MTSCPGCGRHRPTDEVGSVQADRSSAPGEKTETLMLQRLGERGLSSLGLTWEQPQSAKLSRTGLVEGLRKQLLPAWCTLLAHVLSLLLVAVAVGVSGWVGASFPPGVSVMWLLSSSSSFLASFLGWEPLKVLLEALYFSLVAKRLHPDEDDTLVESPAVTPVSERVPRVRPPHGFALFLAKEEARKVKRLHGMLKSLLVYMLFLLVTLLANYGDASCHSHAYRLQSAIRQELDSRAFLAITRTDEFWPWMSHVLLPYVHGNQSSPELGPPRLRQVRLQEALCPDPPGTGVHACSASSGGFSTSDYGIGWGSAVHNSSKTWAYSTPDLLGVWYWGYCAVYDSGGYVQELGLSLEESRAQLGFLQLHNWIDNRSRAVFVELTRYSPAVGLHAAVTLRLEFPVAGRAVAALSVRPFALRRLSAGLSLPLLTTVSLLLFALYFSLAEVRAWRREGRVRMVRPGAWARWLLVVLTAAAALVRLAQLGAADSQWTRFVRRRPRRFTSFEQVAQLSAAARGLAASLLFLLLVKAAQQLRFVRQWSVFGKTLCRALPELLGAALGLVVLAVAYVQLAVLLVSSCVDSLQSAAQALWVLCPGAGGPALCPAESWRLSPLLCTGLWALRLWGALRLGAALLRWRYHTLRGELYRPAWEPQDYEMVELLLRRLRLWMGFSKVKEFRHKVRFEGMEPLPSRSSRGSKSSPDMPPPSGDSDASRPSTSSSQLEGLSAGLGRPGPRGDPEPSRLQAVFEALLTQFDRLNQATEDVYQLEQRLQSLRGRRSSRPPASPPAGLSPGLRPALTTRLARASRGIGLATGPSRASLRAKNKVHPSST</sequence>
<dbReference type="PRINTS" id="PR00500">
    <property type="entry name" value="POLYCYSTIN1"/>
</dbReference>
<feature type="transmembrane region" description="Helical" evidence="8">
    <location>
        <begin position="551"/>
        <end position="573"/>
    </location>
</feature>
<dbReference type="EMBL" id="KB030715">
    <property type="protein sequence ID" value="ELK10789.1"/>
    <property type="molecule type" value="Genomic_DNA"/>
</dbReference>
<feature type="domain" description="Polycystin" evidence="10">
    <location>
        <begin position="237"/>
        <end position="415"/>
    </location>
</feature>
<keyword evidence="5 8" id="KW-1133">Transmembrane helix</keyword>